<sequence length="137" mass="14908">MGVPNKLNVYISSETGSSKVNQSILLFLTHRVMVSAPYQKNGSGGICRCTQDSTNCTDCYTPQETDTIKYIGLSMAAQSTSPMFTACSPSLAHECDGNSYLNSICYQFNSQLQITSNFTPAFQGITAKLEHIVDNIT</sequence>
<name>A0A4W5N6G9_9TELE</name>
<dbReference type="STRING" id="62062.ENSHHUP00000045190"/>
<dbReference type="AlphaFoldDB" id="A0A4W5N6G9"/>
<dbReference type="Ensembl" id="ENSHHUT00000046863.1">
    <property type="protein sequence ID" value="ENSHHUP00000045190.1"/>
    <property type="gene ID" value="ENSHHUG00000027599.1"/>
</dbReference>
<organism evidence="1 2">
    <name type="scientific">Hucho hucho</name>
    <name type="common">huchen</name>
    <dbReference type="NCBI Taxonomy" id="62062"/>
    <lineage>
        <taxon>Eukaryota</taxon>
        <taxon>Metazoa</taxon>
        <taxon>Chordata</taxon>
        <taxon>Craniata</taxon>
        <taxon>Vertebrata</taxon>
        <taxon>Euteleostomi</taxon>
        <taxon>Actinopterygii</taxon>
        <taxon>Neopterygii</taxon>
        <taxon>Teleostei</taxon>
        <taxon>Protacanthopterygii</taxon>
        <taxon>Salmoniformes</taxon>
        <taxon>Salmonidae</taxon>
        <taxon>Salmoninae</taxon>
        <taxon>Hucho</taxon>
    </lineage>
</organism>
<reference evidence="1" key="2">
    <citation type="submission" date="2025-08" db="UniProtKB">
        <authorList>
            <consortium name="Ensembl"/>
        </authorList>
    </citation>
    <scope>IDENTIFICATION</scope>
</reference>
<proteinExistence type="predicted"/>
<protein>
    <submittedName>
        <fullName evidence="1">Uncharacterized protein</fullName>
    </submittedName>
</protein>
<dbReference type="InterPro" id="IPR028994">
    <property type="entry name" value="Integrin_alpha_N"/>
</dbReference>
<evidence type="ECO:0000313" key="1">
    <source>
        <dbReference type="Ensembl" id="ENSHHUP00000045190.1"/>
    </source>
</evidence>
<keyword evidence="2" id="KW-1185">Reference proteome</keyword>
<evidence type="ECO:0000313" key="2">
    <source>
        <dbReference type="Proteomes" id="UP000314982"/>
    </source>
</evidence>
<dbReference type="Gene3D" id="2.130.10.130">
    <property type="entry name" value="Integrin alpha, N-terminal"/>
    <property type="match status" value="1"/>
</dbReference>
<dbReference type="Proteomes" id="UP000314982">
    <property type="component" value="Unassembled WGS sequence"/>
</dbReference>
<reference evidence="1" key="3">
    <citation type="submission" date="2025-09" db="UniProtKB">
        <authorList>
            <consortium name="Ensembl"/>
        </authorList>
    </citation>
    <scope>IDENTIFICATION</scope>
</reference>
<reference evidence="2" key="1">
    <citation type="submission" date="2018-06" db="EMBL/GenBank/DDBJ databases">
        <title>Genome assembly of Danube salmon.</title>
        <authorList>
            <person name="Macqueen D.J."/>
            <person name="Gundappa M.K."/>
        </authorList>
    </citation>
    <scope>NUCLEOTIDE SEQUENCE [LARGE SCALE GENOMIC DNA]</scope>
</reference>
<accession>A0A4W5N6G9</accession>